<accession>A0A1G9SL37</accession>
<gene>
    <name evidence="1" type="ORF">SAMN04488502_10446</name>
</gene>
<protein>
    <submittedName>
        <fullName evidence="1">Uncharacterized metal-binding protein</fullName>
    </submittedName>
</protein>
<evidence type="ECO:0000313" key="1">
    <source>
        <dbReference type="EMBL" id="SDM35990.1"/>
    </source>
</evidence>
<dbReference type="OrthoDB" id="9795204at2"/>
<dbReference type="InterPro" id="IPR014997">
    <property type="entry name" value="DUF1847"/>
</dbReference>
<dbReference type="Pfam" id="PF08901">
    <property type="entry name" value="DUF1847"/>
    <property type="match status" value="1"/>
</dbReference>
<proteinExistence type="predicted"/>
<name>A0A1G9SL37_9FIRM</name>
<keyword evidence="2" id="KW-1185">Reference proteome</keyword>
<dbReference type="EMBL" id="FNHB01000004">
    <property type="protein sequence ID" value="SDM35990.1"/>
    <property type="molecule type" value="Genomic_DNA"/>
</dbReference>
<reference evidence="1 2" key="1">
    <citation type="submission" date="2016-10" db="EMBL/GenBank/DDBJ databases">
        <authorList>
            <person name="de Groot N.N."/>
        </authorList>
    </citation>
    <scope>NUCLEOTIDE SEQUENCE [LARGE SCALE GENOMIC DNA]</scope>
    <source>
        <strain evidence="1 2">DSM 1736</strain>
    </source>
</reference>
<organism evidence="1 2">
    <name type="scientific">Dendrosporobacter quercicolus</name>
    <dbReference type="NCBI Taxonomy" id="146817"/>
    <lineage>
        <taxon>Bacteria</taxon>
        <taxon>Bacillati</taxon>
        <taxon>Bacillota</taxon>
        <taxon>Negativicutes</taxon>
        <taxon>Selenomonadales</taxon>
        <taxon>Sporomusaceae</taxon>
        <taxon>Dendrosporobacter</taxon>
    </lineage>
</organism>
<dbReference type="RefSeq" id="WP_092072056.1">
    <property type="nucleotide sequence ID" value="NZ_FNHB01000004.1"/>
</dbReference>
<dbReference type="STRING" id="146817.SAMN04488502_10446"/>
<dbReference type="AlphaFoldDB" id="A0A1G9SL37"/>
<dbReference type="Proteomes" id="UP000214880">
    <property type="component" value="Unassembled WGS sequence"/>
</dbReference>
<sequence length="224" mass="24771">MAKQKDLDALSCTDCNVYNCRSRSQRFPGFCLTTKDIDGHPVADDIEEIKNYLSGDHQDAIAARASAEVEGLFYGKKTRVEEIIEFARRIGARKIGIATCAGLIEESKIFANILEANDLEYYSAICKVGSVDKTDIGVLEEHKLRPGNHEAMCNPLLQARILNSQKTDLNVIVGLCVGHDSLFTKYSEALVTTLVTKDRVTGHNPVAALYTAHSYHKRLLQGNK</sequence>
<evidence type="ECO:0000313" key="2">
    <source>
        <dbReference type="Proteomes" id="UP000214880"/>
    </source>
</evidence>